<comment type="cofactor">
    <cofactor evidence="1">
        <name>Mo-molybdopterin</name>
        <dbReference type="ChEBI" id="CHEBI:71302"/>
    </cofactor>
</comment>
<evidence type="ECO:0000256" key="1">
    <source>
        <dbReference type="ARBA" id="ARBA00001924"/>
    </source>
</evidence>
<dbReference type="InterPro" id="IPR036374">
    <property type="entry name" value="OxRdtase_Mopterin-bd_sf"/>
</dbReference>
<keyword evidence="4" id="KW-0560">Oxidoreductase</keyword>
<dbReference type="SUPFAM" id="SSF56524">
    <property type="entry name" value="Oxidoreductase molybdopterin-binding domain"/>
    <property type="match status" value="1"/>
</dbReference>
<evidence type="ECO:0000313" key="8">
    <source>
        <dbReference type="Proteomes" id="UP000192739"/>
    </source>
</evidence>
<dbReference type="Gene3D" id="3.90.420.10">
    <property type="entry name" value="Oxidoreductase, molybdopterin-binding domain"/>
    <property type="match status" value="1"/>
</dbReference>
<dbReference type="PANTHER" id="PTHR19372:SF7">
    <property type="entry name" value="SULFITE OXIDASE, MITOCHONDRIAL"/>
    <property type="match status" value="1"/>
</dbReference>
<accession>A0A1E3S8N7</accession>
<dbReference type="SUPFAM" id="SSF81296">
    <property type="entry name" value="E set domains"/>
    <property type="match status" value="1"/>
</dbReference>
<dbReference type="PANTHER" id="PTHR19372">
    <property type="entry name" value="SULFITE REDUCTASE"/>
    <property type="match status" value="1"/>
</dbReference>
<dbReference type="OrthoDB" id="9795587at2"/>
<dbReference type="CDD" id="cd02110">
    <property type="entry name" value="SO_family_Moco_dimer"/>
    <property type="match status" value="1"/>
</dbReference>
<dbReference type="RefSeq" id="WP_069421238.1">
    <property type="nucleotide sequence ID" value="NZ_CBCRZH010000038.1"/>
</dbReference>
<name>A0A1E3S8N7_MYCIE</name>
<dbReference type="GO" id="GO:0043546">
    <property type="term" value="F:molybdopterin cofactor binding"/>
    <property type="evidence" value="ECO:0007669"/>
    <property type="project" value="TreeGrafter"/>
</dbReference>
<evidence type="ECO:0000259" key="6">
    <source>
        <dbReference type="Pfam" id="PF03404"/>
    </source>
</evidence>
<dbReference type="InterPro" id="IPR014756">
    <property type="entry name" value="Ig_E-set"/>
</dbReference>
<keyword evidence="3" id="KW-0479">Metal-binding</keyword>
<evidence type="ECO:0000259" key="5">
    <source>
        <dbReference type="Pfam" id="PF00174"/>
    </source>
</evidence>
<dbReference type="InterPro" id="IPR005066">
    <property type="entry name" value="MoCF_OxRdtse_dimer"/>
</dbReference>
<dbReference type="GO" id="GO:0020037">
    <property type="term" value="F:heme binding"/>
    <property type="evidence" value="ECO:0007669"/>
    <property type="project" value="TreeGrafter"/>
</dbReference>
<reference evidence="7 8" key="1">
    <citation type="submission" date="2017-02" db="EMBL/GenBank/DDBJ databases">
        <title>The new phylogeny of genus Mycobacterium.</title>
        <authorList>
            <person name="Tortoli E."/>
            <person name="Trovato A."/>
            <person name="Cirillo D.M."/>
        </authorList>
    </citation>
    <scope>NUCLEOTIDE SEQUENCE [LARGE SCALE GENOMIC DNA]</scope>
    <source>
        <strain evidence="7 8">DSM 44049</strain>
    </source>
</reference>
<dbReference type="GO" id="GO:0006790">
    <property type="term" value="P:sulfur compound metabolic process"/>
    <property type="evidence" value="ECO:0007669"/>
    <property type="project" value="TreeGrafter"/>
</dbReference>
<protein>
    <submittedName>
        <fullName evidence="7">Sulfite oxidase</fullName>
    </submittedName>
</protein>
<gene>
    <name evidence="7" type="ORF">BST27_15455</name>
</gene>
<feature type="domain" description="Moybdenum cofactor oxidoreductase dimerisation" evidence="6">
    <location>
        <begin position="239"/>
        <end position="353"/>
    </location>
</feature>
<evidence type="ECO:0000313" key="7">
    <source>
        <dbReference type="EMBL" id="ORB03538.1"/>
    </source>
</evidence>
<feature type="domain" description="Oxidoreductase molybdopterin-binding" evidence="5">
    <location>
        <begin position="34"/>
        <end position="211"/>
    </location>
</feature>
<keyword evidence="8" id="KW-1185">Reference proteome</keyword>
<dbReference type="GO" id="GO:0030151">
    <property type="term" value="F:molybdenum ion binding"/>
    <property type="evidence" value="ECO:0007669"/>
    <property type="project" value="InterPro"/>
</dbReference>
<evidence type="ECO:0000256" key="3">
    <source>
        <dbReference type="ARBA" id="ARBA00022723"/>
    </source>
</evidence>
<dbReference type="EMBL" id="MVHT01000039">
    <property type="protein sequence ID" value="ORB03538.1"/>
    <property type="molecule type" value="Genomic_DNA"/>
</dbReference>
<dbReference type="GO" id="GO:0008482">
    <property type="term" value="F:sulfite oxidase activity"/>
    <property type="evidence" value="ECO:0007669"/>
    <property type="project" value="TreeGrafter"/>
</dbReference>
<dbReference type="AlphaFoldDB" id="A0A1E3S8N7"/>
<dbReference type="STRING" id="28445.BHQ20_21800"/>
<dbReference type="FunFam" id="3.90.420.10:FF:000002">
    <property type="entry name" value="sulfite oxidase, mitochondrial"/>
    <property type="match status" value="1"/>
</dbReference>
<dbReference type="Pfam" id="PF03404">
    <property type="entry name" value="Mo-co_dimer"/>
    <property type="match status" value="1"/>
</dbReference>
<dbReference type="PRINTS" id="PR00407">
    <property type="entry name" value="EUMOPTERIN"/>
</dbReference>
<proteinExistence type="predicted"/>
<keyword evidence="2" id="KW-0500">Molybdenum</keyword>
<dbReference type="InterPro" id="IPR008335">
    <property type="entry name" value="Mopterin_OxRdtase_euk"/>
</dbReference>
<evidence type="ECO:0000256" key="2">
    <source>
        <dbReference type="ARBA" id="ARBA00022505"/>
    </source>
</evidence>
<dbReference type="InterPro" id="IPR000572">
    <property type="entry name" value="OxRdtase_Mopterin-bd_dom"/>
</dbReference>
<organism evidence="7 8">
    <name type="scientific">Mycobacterium intermedium</name>
    <dbReference type="NCBI Taxonomy" id="28445"/>
    <lineage>
        <taxon>Bacteria</taxon>
        <taxon>Bacillati</taxon>
        <taxon>Actinomycetota</taxon>
        <taxon>Actinomycetes</taxon>
        <taxon>Mycobacteriales</taxon>
        <taxon>Mycobacteriaceae</taxon>
        <taxon>Mycobacterium</taxon>
        <taxon>Mycobacterium simiae complex</taxon>
    </lineage>
</organism>
<evidence type="ECO:0000256" key="4">
    <source>
        <dbReference type="ARBA" id="ARBA00023002"/>
    </source>
</evidence>
<comment type="caution">
    <text evidence="7">The sequence shown here is derived from an EMBL/GenBank/DDBJ whole genome shotgun (WGS) entry which is preliminary data.</text>
</comment>
<dbReference type="Pfam" id="PF00174">
    <property type="entry name" value="Oxidored_molyb"/>
    <property type="match status" value="1"/>
</dbReference>
<sequence length="355" mass="38435">MVVHETTPFNAEPPLAVLARADITPVSDFYSRNHGPVPKIEPRDWRLSVNGLVERELTLTYDELTSHFTPHTLIATLQCAGNRRAGFNEIEEIEGEDPWRGGATSTAQWRGTRLADVLSAAGVTDPGGLHVAFAAPDVSELASPPQEYGSSIPLSKALSPEVLLAWEMNGEPLPEVHGGPVRVVVPGYIGARSVKWVTAITVQDKPSDNYFQAQAYHVLPADADPETTEPSAGISLSSIALNSEILVPEDGASVSAGRQTVRGYAFAGDGRFIERVDVSLDGGRSWRQAELQAQRSPWSWRMWSCDADLAPGGVEIVARAWDSSGTMQPESAAKLWNPKGYANNSWPRARVTVCE</sequence>
<dbReference type="Gene3D" id="2.60.40.650">
    <property type="match status" value="1"/>
</dbReference>
<dbReference type="Proteomes" id="UP000192739">
    <property type="component" value="Unassembled WGS sequence"/>
</dbReference>